<dbReference type="EMBL" id="JRNR01000003">
    <property type="protein sequence ID" value="KGF50436.1"/>
    <property type="molecule type" value="Genomic_DNA"/>
</dbReference>
<dbReference type="RefSeq" id="WP_036882059.1">
    <property type="nucleotide sequence ID" value="NZ_JRNR01000003.1"/>
</dbReference>
<feature type="transmembrane region" description="Helical" evidence="1">
    <location>
        <begin position="132"/>
        <end position="148"/>
    </location>
</feature>
<organism evidence="2 3">
    <name type="scientific">Prevotella disiens DNF00882</name>
    <dbReference type="NCBI Taxonomy" id="1401075"/>
    <lineage>
        <taxon>Bacteria</taxon>
        <taxon>Pseudomonadati</taxon>
        <taxon>Bacteroidota</taxon>
        <taxon>Bacteroidia</taxon>
        <taxon>Bacteroidales</taxon>
        <taxon>Prevotellaceae</taxon>
        <taxon>Prevotella</taxon>
    </lineage>
</organism>
<feature type="transmembrane region" description="Helical" evidence="1">
    <location>
        <begin position="6"/>
        <end position="26"/>
    </location>
</feature>
<comment type="caution">
    <text evidence="2">The sequence shown here is derived from an EMBL/GenBank/DDBJ whole genome shotgun (WGS) entry which is preliminary data.</text>
</comment>
<keyword evidence="1" id="KW-1133">Transmembrane helix</keyword>
<evidence type="ECO:0000313" key="3">
    <source>
        <dbReference type="Proteomes" id="UP000029538"/>
    </source>
</evidence>
<proteinExistence type="predicted"/>
<feature type="transmembrane region" description="Helical" evidence="1">
    <location>
        <begin position="38"/>
        <end position="57"/>
    </location>
</feature>
<feature type="transmembrane region" description="Helical" evidence="1">
    <location>
        <begin position="63"/>
        <end position="80"/>
    </location>
</feature>
<dbReference type="Proteomes" id="UP000029538">
    <property type="component" value="Unassembled WGS sequence"/>
</dbReference>
<evidence type="ECO:0000256" key="1">
    <source>
        <dbReference type="SAM" id="Phobius"/>
    </source>
</evidence>
<sequence length="149" mass="16429">MTVLYTISLLIIVAYLVTMAALHGIGEYVSDYAYMGKYRWLFSATMVTSSLTLLPVMLSKGGIAPFLALFAVFGLILVGGEPLYKKEKMHSIGAFTALICGTLWVVTFHPFIVGVTALCWAEYRLLNLPKPYYVGEVAALILIYYTIIG</sequence>
<feature type="transmembrane region" description="Helical" evidence="1">
    <location>
        <begin position="92"/>
        <end position="112"/>
    </location>
</feature>
<reference evidence="2 3" key="1">
    <citation type="submission" date="2014-07" db="EMBL/GenBank/DDBJ databases">
        <authorList>
            <person name="McCorrison J."/>
            <person name="Sanka R."/>
            <person name="Torralba M."/>
            <person name="Gillis M."/>
            <person name="Haft D.H."/>
            <person name="Methe B."/>
            <person name="Sutton G."/>
            <person name="Nelson K.E."/>
        </authorList>
    </citation>
    <scope>NUCLEOTIDE SEQUENCE [LARGE SCALE GENOMIC DNA]</scope>
    <source>
        <strain evidence="2 3">DNF00882</strain>
    </source>
</reference>
<protein>
    <submittedName>
        <fullName evidence="2">Uncharacterized protein</fullName>
    </submittedName>
</protein>
<gene>
    <name evidence="2" type="ORF">HMPREF0654_00975</name>
</gene>
<name>A0A096AUM0_9BACT</name>
<accession>A0A096AUM0</accession>
<keyword evidence="1" id="KW-0472">Membrane</keyword>
<keyword evidence="1" id="KW-0812">Transmembrane</keyword>
<dbReference type="AlphaFoldDB" id="A0A096AUM0"/>
<evidence type="ECO:0000313" key="2">
    <source>
        <dbReference type="EMBL" id="KGF50436.1"/>
    </source>
</evidence>